<dbReference type="InterPro" id="IPR010992">
    <property type="entry name" value="IHF-like_DNA-bd_dom_sf"/>
</dbReference>
<protein>
    <recommendedName>
        <fullName evidence="2">Integration host factor subunit alpha</fullName>
    </recommendedName>
</protein>
<dbReference type="GO" id="GO:0005829">
    <property type="term" value="C:cytosol"/>
    <property type="evidence" value="ECO:0007669"/>
    <property type="project" value="TreeGrafter"/>
</dbReference>
<dbReference type="InterPro" id="IPR020816">
    <property type="entry name" value="Histone-like_DNA-bd_CS"/>
</dbReference>
<dbReference type="OrthoDB" id="9804203at2"/>
<dbReference type="PRINTS" id="PR01727">
    <property type="entry name" value="DNABINDINGHU"/>
</dbReference>
<dbReference type="Gene3D" id="4.10.520.10">
    <property type="entry name" value="IHF-like DNA-binding proteins"/>
    <property type="match status" value="1"/>
</dbReference>
<dbReference type="InterPro" id="IPR000119">
    <property type="entry name" value="Hist_DNA-bd"/>
</dbReference>
<dbReference type="Proteomes" id="UP000403266">
    <property type="component" value="Unassembled WGS sequence"/>
</dbReference>
<dbReference type="CDD" id="cd13835">
    <property type="entry name" value="IHF_A"/>
    <property type="match status" value="1"/>
</dbReference>
<organism evidence="10 11">
    <name type="scientific">Microvirga tunisiensis</name>
    <dbReference type="NCBI Taxonomy" id="2108360"/>
    <lineage>
        <taxon>Bacteria</taxon>
        <taxon>Pseudomonadati</taxon>
        <taxon>Pseudomonadota</taxon>
        <taxon>Alphaproteobacteria</taxon>
        <taxon>Hyphomicrobiales</taxon>
        <taxon>Methylobacteriaceae</taxon>
        <taxon>Microvirga</taxon>
    </lineage>
</organism>
<dbReference type="GO" id="GO:0006355">
    <property type="term" value="P:regulation of DNA-templated transcription"/>
    <property type="evidence" value="ECO:0007669"/>
    <property type="project" value="InterPro"/>
</dbReference>
<keyword evidence="4" id="KW-0805">Transcription regulation</keyword>
<evidence type="ECO:0000256" key="8">
    <source>
        <dbReference type="RuleBase" id="RU003939"/>
    </source>
</evidence>
<dbReference type="PANTHER" id="PTHR33175">
    <property type="entry name" value="DNA-BINDING PROTEIN HU"/>
    <property type="match status" value="1"/>
</dbReference>
<dbReference type="NCBIfam" id="NF001401">
    <property type="entry name" value="PRK00285.1"/>
    <property type="match status" value="1"/>
</dbReference>
<evidence type="ECO:0000313" key="10">
    <source>
        <dbReference type="EMBL" id="MPR24032.1"/>
    </source>
</evidence>
<dbReference type="SUPFAM" id="SSF47729">
    <property type="entry name" value="IHF-like DNA-binding proteins"/>
    <property type="match status" value="1"/>
</dbReference>
<keyword evidence="7" id="KW-0233">DNA recombination</keyword>
<evidence type="ECO:0000256" key="1">
    <source>
        <dbReference type="ARBA" id="ARBA00010529"/>
    </source>
</evidence>
<dbReference type="AlphaFoldDB" id="A0A5N7MAT8"/>
<evidence type="ECO:0000256" key="3">
    <source>
        <dbReference type="ARBA" id="ARBA00022845"/>
    </source>
</evidence>
<comment type="similarity">
    <text evidence="1 8">Belongs to the bacterial histone-like protein family.</text>
</comment>
<dbReference type="PANTHER" id="PTHR33175:SF2">
    <property type="entry name" value="INTEGRATION HOST FACTOR SUBUNIT ALPHA"/>
    <property type="match status" value="1"/>
</dbReference>
<dbReference type="GO" id="GO:0030527">
    <property type="term" value="F:structural constituent of chromatin"/>
    <property type="evidence" value="ECO:0007669"/>
    <property type="project" value="InterPro"/>
</dbReference>
<dbReference type="InterPro" id="IPR005684">
    <property type="entry name" value="IHF_alpha"/>
</dbReference>
<sequence>MTGKTITRANLTEAVADKIGLSRAGSANLVEQVLGEMSAALASGESVKLSGFGVFTVRHKNERVGRNPRTGVTVPIEPRQSLTFSASPLLITRMNGGTPEPRSRRIRKEPLLARSATE</sequence>
<keyword evidence="11" id="KW-1185">Reference proteome</keyword>
<dbReference type="EMBL" id="VOSK01000003">
    <property type="protein sequence ID" value="MPR24032.1"/>
    <property type="molecule type" value="Genomic_DNA"/>
</dbReference>
<dbReference type="GO" id="GO:0009893">
    <property type="term" value="P:positive regulation of metabolic process"/>
    <property type="evidence" value="ECO:0007669"/>
    <property type="project" value="UniProtKB-ARBA"/>
</dbReference>
<accession>A0A5N7MAT8</accession>
<evidence type="ECO:0000256" key="2">
    <source>
        <dbReference type="ARBA" id="ARBA00018329"/>
    </source>
</evidence>
<dbReference type="Pfam" id="PF00216">
    <property type="entry name" value="Bac_DNA_binding"/>
    <property type="match status" value="1"/>
</dbReference>
<reference evidence="10 11" key="1">
    <citation type="journal article" date="2019" name="Syst. Appl. Microbiol.">
        <title>Microvirga tunisiensis sp. nov., a root nodule symbiotic bacterium isolated from Lupinus micranthus and L. luteus grown in Northern Tunisia.</title>
        <authorList>
            <person name="Msaddak A."/>
            <person name="Rejili M."/>
            <person name="Duran D."/>
            <person name="Mars M."/>
            <person name="Palacios J.M."/>
            <person name="Ruiz-Argueso T."/>
            <person name="Rey L."/>
            <person name="Imperial J."/>
        </authorList>
    </citation>
    <scope>NUCLEOTIDE SEQUENCE [LARGE SCALE GENOMIC DNA]</scope>
    <source>
        <strain evidence="10 11">Lmie10</strain>
    </source>
</reference>
<keyword evidence="6" id="KW-0804">Transcription</keyword>
<gene>
    <name evidence="10" type="ORF">FS320_02040</name>
</gene>
<comment type="caution">
    <text evidence="10">The sequence shown here is derived from an EMBL/GenBank/DDBJ whole genome shotgun (WGS) entry which is preliminary data.</text>
</comment>
<feature type="region of interest" description="Disordered" evidence="9">
    <location>
        <begin position="91"/>
        <end position="118"/>
    </location>
</feature>
<keyword evidence="5" id="KW-0238">DNA-binding</keyword>
<dbReference type="RefSeq" id="WP_152708946.1">
    <property type="nucleotide sequence ID" value="NZ_VOSJ01000007.1"/>
</dbReference>
<evidence type="ECO:0000256" key="9">
    <source>
        <dbReference type="SAM" id="MobiDB-lite"/>
    </source>
</evidence>
<dbReference type="GO" id="GO:0003677">
    <property type="term" value="F:DNA binding"/>
    <property type="evidence" value="ECO:0007669"/>
    <property type="project" value="UniProtKB-KW"/>
</dbReference>
<name>A0A5N7MAT8_9HYPH</name>
<evidence type="ECO:0000256" key="7">
    <source>
        <dbReference type="ARBA" id="ARBA00023172"/>
    </source>
</evidence>
<dbReference type="SMART" id="SM00411">
    <property type="entry name" value="BHL"/>
    <property type="match status" value="1"/>
</dbReference>
<proteinExistence type="inferred from homology"/>
<keyword evidence="3" id="KW-0810">Translation regulation</keyword>
<dbReference type="PROSITE" id="PS00045">
    <property type="entry name" value="HISTONE_LIKE"/>
    <property type="match status" value="1"/>
</dbReference>
<dbReference type="GO" id="GO:0006310">
    <property type="term" value="P:DNA recombination"/>
    <property type="evidence" value="ECO:0007669"/>
    <property type="project" value="UniProtKB-KW"/>
</dbReference>
<evidence type="ECO:0000313" key="11">
    <source>
        <dbReference type="Proteomes" id="UP000403266"/>
    </source>
</evidence>
<evidence type="ECO:0000256" key="5">
    <source>
        <dbReference type="ARBA" id="ARBA00023125"/>
    </source>
</evidence>
<evidence type="ECO:0000256" key="4">
    <source>
        <dbReference type="ARBA" id="ARBA00023015"/>
    </source>
</evidence>
<evidence type="ECO:0000256" key="6">
    <source>
        <dbReference type="ARBA" id="ARBA00023163"/>
    </source>
</evidence>
<dbReference type="GO" id="GO:0006417">
    <property type="term" value="P:regulation of translation"/>
    <property type="evidence" value="ECO:0007669"/>
    <property type="project" value="UniProtKB-KW"/>
</dbReference>